<keyword evidence="4" id="KW-1017">Isopeptide bond</keyword>
<feature type="region of interest" description="Disordered" evidence="10">
    <location>
        <begin position="63"/>
        <end position="95"/>
    </location>
</feature>
<dbReference type="OrthoDB" id="298344at2759"/>
<evidence type="ECO:0000313" key="13">
    <source>
        <dbReference type="Proteomes" id="UP000796880"/>
    </source>
</evidence>
<evidence type="ECO:0000256" key="8">
    <source>
        <dbReference type="ARBA" id="ARBA00023163"/>
    </source>
</evidence>
<evidence type="ECO:0000256" key="1">
    <source>
        <dbReference type="ARBA" id="ARBA00004123"/>
    </source>
</evidence>
<feature type="domain" description="Zinc-finger" evidence="11">
    <location>
        <begin position="159"/>
        <end position="255"/>
    </location>
</feature>
<evidence type="ECO:0000256" key="9">
    <source>
        <dbReference type="ARBA" id="ARBA00023242"/>
    </source>
</evidence>
<dbReference type="GO" id="GO:0005634">
    <property type="term" value="C:nucleus"/>
    <property type="evidence" value="ECO:0007669"/>
    <property type="project" value="UniProtKB-SubCell"/>
</dbReference>
<dbReference type="PANTHER" id="PTHR31169">
    <property type="entry name" value="OS05G0300700 PROTEIN"/>
    <property type="match status" value="1"/>
</dbReference>
<dbReference type="InterPro" id="IPR040221">
    <property type="entry name" value="CDCA7/CDA7L"/>
</dbReference>
<evidence type="ECO:0000256" key="5">
    <source>
        <dbReference type="ARBA" id="ARBA00022553"/>
    </source>
</evidence>
<comment type="caution">
    <text evidence="12">The sequence shown here is derived from an EMBL/GenBank/DDBJ whole genome shotgun (WGS) entry which is preliminary data.</text>
</comment>
<sequence length="371" mass="41932">MAGRRKRVAGTTGETTVKGSERDETTRTSGYQQFRQQRIKENQERMLKLGIVDLSLKLKSQVASGKRISRKPSETKPINQPTGSHSPRRSSRLKSLVPVSYIEIRPKRKRESLEDGEITIREGSQPEIYTEEHVILLGDCKTSWTLFVDGHGEDGKRIYDGVRGETCHQCRQKTLGQHTHCSKCKLVQGQFCGDCLYMRYGENVIEANQNPGWTCPACRGICNCSFCRQAKGWMPTGSLYRKVIRQGYKSVAHFLIQSRRTPKNSENSGAEVPAERPMPMEESFLHDESHKIVMDPDGSSTSQPQDLMEDDMEGEMEKMQLIDNDHVNSNGAVDKDVCDTISNEDMLKEKKEDMAEQEMKGDLGGQDVHTQ</sequence>
<comment type="subcellular location">
    <subcellularLocation>
        <location evidence="2">Cytoplasm</location>
    </subcellularLocation>
    <subcellularLocation>
        <location evidence="1">Nucleus</location>
    </subcellularLocation>
</comment>
<evidence type="ECO:0000259" key="11">
    <source>
        <dbReference type="Pfam" id="PF10497"/>
    </source>
</evidence>
<evidence type="ECO:0000256" key="10">
    <source>
        <dbReference type="SAM" id="MobiDB-lite"/>
    </source>
</evidence>
<evidence type="ECO:0000313" key="12">
    <source>
        <dbReference type="EMBL" id="KAF3435675.1"/>
    </source>
</evidence>
<proteinExistence type="predicted"/>
<evidence type="ECO:0000256" key="3">
    <source>
        <dbReference type="ARBA" id="ARBA00022490"/>
    </source>
</evidence>
<evidence type="ECO:0000256" key="7">
    <source>
        <dbReference type="ARBA" id="ARBA00023015"/>
    </source>
</evidence>
<keyword evidence="3" id="KW-0963">Cytoplasm</keyword>
<feature type="region of interest" description="Disordered" evidence="10">
    <location>
        <begin position="1"/>
        <end position="31"/>
    </location>
</feature>
<dbReference type="GO" id="GO:0005737">
    <property type="term" value="C:cytoplasm"/>
    <property type="evidence" value="ECO:0007669"/>
    <property type="project" value="UniProtKB-SubCell"/>
</dbReference>
<dbReference type="AlphaFoldDB" id="A0A8K0DXQ1"/>
<dbReference type="Pfam" id="PF10497">
    <property type="entry name" value="zf-4CXXC_R1"/>
    <property type="match status" value="1"/>
</dbReference>
<accession>A0A8K0DXQ1</accession>
<dbReference type="EMBL" id="VOIH02000010">
    <property type="protein sequence ID" value="KAF3435675.1"/>
    <property type="molecule type" value="Genomic_DNA"/>
</dbReference>
<keyword evidence="7" id="KW-0805">Transcription regulation</keyword>
<evidence type="ECO:0000256" key="4">
    <source>
        <dbReference type="ARBA" id="ARBA00022499"/>
    </source>
</evidence>
<protein>
    <recommendedName>
        <fullName evidence="11">Zinc-finger domain-containing protein</fullName>
    </recommendedName>
</protein>
<gene>
    <name evidence="12" type="ORF">FNV43_RR22766</name>
</gene>
<keyword evidence="5" id="KW-0597">Phosphoprotein</keyword>
<organism evidence="12 13">
    <name type="scientific">Rhamnella rubrinervis</name>
    <dbReference type="NCBI Taxonomy" id="2594499"/>
    <lineage>
        <taxon>Eukaryota</taxon>
        <taxon>Viridiplantae</taxon>
        <taxon>Streptophyta</taxon>
        <taxon>Embryophyta</taxon>
        <taxon>Tracheophyta</taxon>
        <taxon>Spermatophyta</taxon>
        <taxon>Magnoliopsida</taxon>
        <taxon>eudicotyledons</taxon>
        <taxon>Gunneridae</taxon>
        <taxon>Pentapetalae</taxon>
        <taxon>rosids</taxon>
        <taxon>fabids</taxon>
        <taxon>Rosales</taxon>
        <taxon>Rhamnaceae</taxon>
        <taxon>rhamnoid group</taxon>
        <taxon>Rhamneae</taxon>
        <taxon>Rhamnella</taxon>
    </lineage>
</organism>
<evidence type="ECO:0000256" key="2">
    <source>
        <dbReference type="ARBA" id="ARBA00004496"/>
    </source>
</evidence>
<name>A0A8K0DXQ1_9ROSA</name>
<feature type="region of interest" description="Disordered" evidence="10">
    <location>
        <begin position="350"/>
        <end position="371"/>
    </location>
</feature>
<feature type="compositionally biased region" description="Polar residues" evidence="10">
    <location>
        <begin position="76"/>
        <end position="85"/>
    </location>
</feature>
<reference evidence="12" key="1">
    <citation type="submission" date="2020-03" db="EMBL/GenBank/DDBJ databases">
        <title>A high-quality chromosome-level genome assembly of a woody plant with both climbing and erect habits, Rhamnella rubrinervis.</title>
        <authorList>
            <person name="Lu Z."/>
            <person name="Yang Y."/>
            <person name="Zhu X."/>
            <person name="Sun Y."/>
        </authorList>
    </citation>
    <scope>NUCLEOTIDE SEQUENCE</scope>
    <source>
        <strain evidence="12">BYM</strain>
        <tissue evidence="12">Leaf</tissue>
    </source>
</reference>
<keyword evidence="9" id="KW-0539">Nucleus</keyword>
<keyword evidence="8" id="KW-0804">Transcription</keyword>
<feature type="compositionally biased region" description="Basic and acidic residues" evidence="10">
    <location>
        <begin position="350"/>
        <end position="361"/>
    </location>
</feature>
<dbReference type="InterPro" id="IPR018866">
    <property type="entry name" value="Znf-4CXXC_R1"/>
</dbReference>
<dbReference type="GO" id="GO:0006355">
    <property type="term" value="P:regulation of DNA-templated transcription"/>
    <property type="evidence" value="ECO:0007669"/>
    <property type="project" value="InterPro"/>
</dbReference>
<evidence type="ECO:0000256" key="6">
    <source>
        <dbReference type="ARBA" id="ARBA00022843"/>
    </source>
</evidence>
<dbReference type="PANTHER" id="PTHR31169:SF33">
    <property type="entry name" value="CELL DIVISION CYCLE-ASSOCIATED 7-LIKE PROTEIN"/>
    <property type="match status" value="1"/>
</dbReference>
<keyword evidence="6" id="KW-0832">Ubl conjugation</keyword>
<dbReference type="Proteomes" id="UP000796880">
    <property type="component" value="Unassembled WGS sequence"/>
</dbReference>
<keyword evidence="13" id="KW-1185">Reference proteome</keyword>